<dbReference type="PROSITE" id="PS01184">
    <property type="entry name" value="UBIE_2"/>
    <property type="match status" value="1"/>
</dbReference>
<comment type="catalytic activity">
    <reaction evidence="5">
        <text>a 2-demethylmenaquinol + S-adenosyl-L-methionine = a menaquinol + S-adenosyl-L-homocysteine + H(+)</text>
        <dbReference type="Rhea" id="RHEA:42640"/>
        <dbReference type="Rhea" id="RHEA-COMP:9539"/>
        <dbReference type="Rhea" id="RHEA-COMP:9563"/>
        <dbReference type="ChEBI" id="CHEBI:15378"/>
        <dbReference type="ChEBI" id="CHEBI:18151"/>
        <dbReference type="ChEBI" id="CHEBI:55437"/>
        <dbReference type="ChEBI" id="CHEBI:57856"/>
        <dbReference type="ChEBI" id="CHEBI:59789"/>
        <dbReference type="EC" id="2.1.1.163"/>
    </reaction>
</comment>
<dbReference type="EC" id="2.1.1.163" evidence="5"/>
<dbReference type="NCBIfam" id="TIGR01934">
    <property type="entry name" value="MenG_MenH_UbiE"/>
    <property type="match status" value="1"/>
</dbReference>
<comment type="caution">
    <text evidence="6">The sequence shown here is derived from an EMBL/GenBank/DDBJ whole genome shotgun (WGS) entry which is preliminary data.</text>
</comment>
<dbReference type="InterPro" id="IPR004033">
    <property type="entry name" value="UbiE/COQ5_MeTrFase"/>
</dbReference>
<organism evidence="6 7">
    <name type="scientific">Thermodesulfovibrio aggregans</name>
    <dbReference type="NCBI Taxonomy" id="86166"/>
    <lineage>
        <taxon>Bacteria</taxon>
        <taxon>Pseudomonadati</taxon>
        <taxon>Nitrospirota</taxon>
        <taxon>Thermodesulfovibrionia</taxon>
        <taxon>Thermodesulfovibrionales</taxon>
        <taxon>Thermodesulfovibrionaceae</taxon>
        <taxon>Thermodesulfovibrio</taxon>
    </lineage>
</organism>
<accession>A0A2J6WGJ4</accession>
<comment type="similarity">
    <text evidence="5">Belongs to the class I-like SAM-binding methyltransferase superfamily. MenG/UbiE family.</text>
</comment>
<proteinExistence type="inferred from homology"/>
<dbReference type="PANTHER" id="PTHR43591">
    <property type="entry name" value="METHYLTRANSFERASE"/>
    <property type="match status" value="1"/>
</dbReference>
<comment type="function">
    <text evidence="5">Methyltransferase required for the conversion of demethylmenaquinol (DMKH2) to menaquinol (MKH2).</text>
</comment>
<dbReference type="PROSITE" id="PS51608">
    <property type="entry name" value="SAM_MT_UBIE"/>
    <property type="match status" value="1"/>
</dbReference>
<keyword evidence="4 5" id="KW-0949">S-adenosyl-L-methionine</keyword>
<evidence type="ECO:0000256" key="2">
    <source>
        <dbReference type="ARBA" id="ARBA00022603"/>
    </source>
</evidence>
<evidence type="ECO:0000313" key="6">
    <source>
        <dbReference type="EMBL" id="PMP69420.1"/>
    </source>
</evidence>
<name>A0A2J6WGJ4_9BACT</name>
<dbReference type="Pfam" id="PF01209">
    <property type="entry name" value="Ubie_methyltran"/>
    <property type="match status" value="1"/>
</dbReference>
<dbReference type="GO" id="GO:0043770">
    <property type="term" value="F:demethylmenaquinone methyltransferase activity"/>
    <property type="evidence" value="ECO:0007669"/>
    <property type="project" value="UniProtKB-UniRule"/>
</dbReference>
<dbReference type="AlphaFoldDB" id="A0A2J6WGJ4"/>
<gene>
    <name evidence="5" type="primary">menG</name>
    <name evidence="6" type="ORF">C0186_06865</name>
</gene>
<reference evidence="6 7" key="1">
    <citation type="submission" date="2018-01" db="EMBL/GenBank/DDBJ databases">
        <title>Metagenomic assembled genomes from two thermal pools in the Uzon Caldera, Kamchatka, Russia.</title>
        <authorList>
            <person name="Wilkins L."/>
            <person name="Ettinger C."/>
        </authorList>
    </citation>
    <scope>NUCLEOTIDE SEQUENCE [LARGE SCALE GENOMIC DNA]</scope>
    <source>
        <strain evidence="6">ZAV-04</strain>
    </source>
</reference>
<dbReference type="CDD" id="cd02440">
    <property type="entry name" value="AdoMet_MTases"/>
    <property type="match status" value="1"/>
</dbReference>
<protein>
    <recommendedName>
        <fullName evidence="5">Demethylmenaquinone methyltransferase</fullName>
        <ecNumber evidence="5">2.1.1.163</ecNumber>
    </recommendedName>
</protein>
<evidence type="ECO:0000256" key="5">
    <source>
        <dbReference type="HAMAP-Rule" id="MF_01813"/>
    </source>
</evidence>
<feature type="binding site" evidence="5">
    <location>
        <position position="56"/>
    </location>
    <ligand>
        <name>S-adenosyl-L-methionine</name>
        <dbReference type="ChEBI" id="CHEBI:59789"/>
    </ligand>
</feature>
<evidence type="ECO:0000256" key="4">
    <source>
        <dbReference type="ARBA" id="ARBA00022691"/>
    </source>
</evidence>
<keyword evidence="1 5" id="KW-0474">Menaquinone biosynthesis</keyword>
<dbReference type="PROSITE" id="PS01183">
    <property type="entry name" value="UBIE_1"/>
    <property type="match status" value="1"/>
</dbReference>
<keyword evidence="3 5" id="KW-0808">Transferase</keyword>
<dbReference type="EMBL" id="PNIO01000061">
    <property type="protein sequence ID" value="PMP69420.1"/>
    <property type="molecule type" value="Genomic_DNA"/>
</dbReference>
<dbReference type="HAMAP" id="MF_01813">
    <property type="entry name" value="MenG_UbiE_methyltr"/>
    <property type="match status" value="1"/>
</dbReference>
<dbReference type="GO" id="GO:0032259">
    <property type="term" value="P:methylation"/>
    <property type="evidence" value="ECO:0007669"/>
    <property type="project" value="UniProtKB-KW"/>
</dbReference>
<comment type="pathway">
    <text evidence="5">Quinol/quinone metabolism; menaquinone biosynthesis; menaquinol from 1,4-dihydroxy-2-naphthoate: step 2/2.</text>
</comment>
<dbReference type="SUPFAM" id="SSF53335">
    <property type="entry name" value="S-adenosyl-L-methionine-dependent methyltransferases"/>
    <property type="match status" value="1"/>
</dbReference>
<evidence type="ECO:0000256" key="3">
    <source>
        <dbReference type="ARBA" id="ARBA00022679"/>
    </source>
</evidence>
<dbReference type="PANTHER" id="PTHR43591:SF24">
    <property type="entry name" value="2-METHOXY-6-POLYPRENYL-1,4-BENZOQUINOL METHYLASE, MITOCHONDRIAL"/>
    <property type="match status" value="1"/>
</dbReference>
<dbReference type="InterPro" id="IPR023576">
    <property type="entry name" value="UbiE/COQ5_MeTrFase_CS"/>
</dbReference>
<sequence>MKETQQIKSMFDRIVRRYDFLNHLLSFGQDFFWRKKMAEQAINDSTPIVLDLATGTGDSATALLKSGARVVGVDISFEMLRAGNKKIKKNIKNAIFSPIVASGYKLPFRNECFDAVTCAFGIRNMHDTESAMKEIYRVMKKGGKIVILEFSLPEGFFRNLYLLYLKKIVPFIASFFSVRSAYEYLGSSIDGFYKPHEFIKLLENCGFSNIKTISLSFGCVYIYVGKKN</sequence>
<dbReference type="GO" id="GO:0009234">
    <property type="term" value="P:menaquinone biosynthetic process"/>
    <property type="evidence" value="ECO:0007669"/>
    <property type="project" value="UniProtKB-UniRule"/>
</dbReference>
<comment type="caution">
    <text evidence="5">Lacks conserved residue(s) required for the propagation of feature annotation.</text>
</comment>
<dbReference type="InterPro" id="IPR029063">
    <property type="entry name" value="SAM-dependent_MTases_sf"/>
</dbReference>
<evidence type="ECO:0000256" key="1">
    <source>
        <dbReference type="ARBA" id="ARBA00022428"/>
    </source>
</evidence>
<dbReference type="UniPathway" id="UPA00079">
    <property type="reaction ID" value="UER00169"/>
</dbReference>
<evidence type="ECO:0000313" key="7">
    <source>
        <dbReference type="Proteomes" id="UP000242288"/>
    </source>
</evidence>
<dbReference type="Proteomes" id="UP000242288">
    <property type="component" value="Unassembled WGS sequence"/>
</dbReference>
<keyword evidence="2 5" id="KW-0489">Methyltransferase</keyword>
<dbReference type="NCBIfam" id="NF001244">
    <property type="entry name" value="PRK00216.1-5"/>
    <property type="match status" value="1"/>
</dbReference>
<dbReference type="Gene3D" id="3.40.50.150">
    <property type="entry name" value="Vaccinia Virus protein VP39"/>
    <property type="match status" value="1"/>
</dbReference>
<feature type="binding site" evidence="5">
    <location>
        <position position="74"/>
    </location>
    <ligand>
        <name>S-adenosyl-L-methionine</name>
        <dbReference type="ChEBI" id="CHEBI:59789"/>
    </ligand>
</feature>